<gene>
    <name evidence="1" type="ordered locus">Ppro_0171</name>
</gene>
<accession>A1AKD7</accession>
<dbReference type="STRING" id="338966.Ppro_0171"/>
<proteinExistence type="predicted"/>
<evidence type="ECO:0000313" key="1">
    <source>
        <dbReference type="EMBL" id="ABK97807.1"/>
    </source>
</evidence>
<organism evidence="1 2">
    <name type="scientific">Pelobacter propionicus (strain DSM 2379 / NBRC 103807 / OttBd1)</name>
    <dbReference type="NCBI Taxonomy" id="338966"/>
    <lineage>
        <taxon>Bacteria</taxon>
        <taxon>Pseudomonadati</taxon>
        <taxon>Thermodesulfobacteriota</taxon>
        <taxon>Desulfuromonadia</taxon>
        <taxon>Desulfuromonadales</taxon>
        <taxon>Desulfuromonadaceae</taxon>
        <taxon>Pelobacter</taxon>
    </lineage>
</organism>
<dbReference type="Proteomes" id="UP000006732">
    <property type="component" value="Chromosome"/>
</dbReference>
<name>A1AKD7_PELPD</name>
<evidence type="ECO:0000313" key="2">
    <source>
        <dbReference type="Proteomes" id="UP000006732"/>
    </source>
</evidence>
<dbReference type="AlphaFoldDB" id="A1AKD7"/>
<protein>
    <submittedName>
        <fullName evidence="1">Uncharacterized protein</fullName>
    </submittedName>
</protein>
<dbReference type="KEGG" id="ppd:Ppro_0171"/>
<reference evidence="1 2" key="1">
    <citation type="submission" date="2006-10" db="EMBL/GenBank/DDBJ databases">
        <title>Complete sequence of chromosome of Pelobacter propionicus DSM 2379.</title>
        <authorList>
            <consortium name="US DOE Joint Genome Institute"/>
            <person name="Copeland A."/>
            <person name="Lucas S."/>
            <person name="Lapidus A."/>
            <person name="Barry K."/>
            <person name="Detter J.C."/>
            <person name="Glavina del Rio T."/>
            <person name="Hammon N."/>
            <person name="Israni S."/>
            <person name="Dalin E."/>
            <person name="Tice H."/>
            <person name="Pitluck S."/>
            <person name="Saunders E."/>
            <person name="Brettin T."/>
            <person name="Bruce D."/>
            <person name="Han C."/>
            <person name="Tapia R."/>
            <person name="Schmutz J."/>
            <person name="Larimer F."/>
            <person name="Land M."/>
            <person name="Hauser L."/>
            <person name="Kyrpides N."/>
            <person name="Kim E."/>
            <person name="Lovley D."/>
            <person name="Richardson P."/>
        </authorList>
    </citation>
    <scope>NUCLEOTIDE SEQUENCE [LARGE SCALE GENOMIC DNA]</scope>
    <source>
        <strain evidence="2">DSM 2379 / NBRC 103807 / OttBd1</strain>
    </source>
</reference>
<dbReference type="HOGENOM" id="CLU_2397002_0_0_7"/>
<sequence length="93" mass="10983">MIEWIIWGIVAACVAEAILNWSTVHDWLRERLVTRTDYGRLVEEKLKNGKVRVRAGVLTATGRLREEKTWECEKLDDELQRKFRNNSEVRITL</sequence>
<keyword evidence="2" id="KW-1185">Reference proteome</keyword>
<dbReference type="EMBL" id="CP000482">
    <property type="protein sequence ID" value="ABK97807.1"/>
    <property type="molecule type" value="Genomic_DNA"/>
</dbReference>